<dbReference type="HOGENOM" id="CLU_3011542_0_0_0"/>
<dbReference type="EMBL" id="CP002546">
    <property type="protein sequence ID" value="ADY59215.1"/>
    <property type="molecule type" value="Genomic_DNA"/>
</dbReference>
<dbReference type="AlphaFoldDB" id="F0SSE4"/>
<protein>
    <submittedName>
        <fullName evidence="2">Uncharacterized protein</fullName>
    </submittedName>
</protein>
<organism evidence="2 3">
    <name type="scientific">Rubinisphaera brasiliensis (strain ATCC 49424 / DSM 5305 / JCM 21570 / IAM 15109 / NBRC 103401 / IFAM 1448)</name>
    <name type="common">Planctomyces brasiliensis</name>
    <dbReference type="NCBI Taxonomy" id="756272"/>
    <lineage>
        <taxon>Bacteria</taxon>
        <taxon>Pseudomonadati</taxon>
        <taxon>Planctomycetota</taxon>
        <taxon>Planctomycetia</taxon>
        <taxon>Planctomycetales</taxon>
        <taxon>Planctomycetaceae</taxon>
        <taxon>Rubinisphaera</taxon>
    </lineage>
</organism>
<sequence>MAASEKACDTGKPCSDDKKKSDDETPQSQLNEIDEAAIESFPASDPPAFNASRPED</sequence>
<evidence type="ECO:0000256" key="1">
    <source>
        <dbReference type="SAM" id="MobiDB-lite"/>
    </source>
</evidence>
<name>F0SSE4_RUBBR</name>
<feature type="compositionally biased region" description="Basic and acidic residues" evidence="1">
    <location>
        <begin position="1"/>
        <end position="23"/>
    </location>
</feature>
<accession>F0SSE4</accession>
<gene>
    <name evidence="2" type="ordered locus">Plabr_1604</name>
</gene>
<feature type="region of interest" description="Disordered" evidence="1">
    <location>
        <begin position="1"/>
        <end position="31"/>
    </location>
</feature>
<dbReference type="STRING" id="756272.Plabr_1604"/>
<evidence type="ECO:0000313" key="2">
    <source>
        <dbReference type="EMBL" id="ADY59215.1"/>
    </source>
</evidence>
<proteinExistence type="predicted"/>
<evidence type="ECO:0000313" key="3">
    <source>
        <dbReference type="Proteomes" id="UP000006860"/>
    </source>
</evidence>
<dbReference type="KEGG" id="pbs:Plabr_1604"/>
<dbReference type="RefSeq" id="WP_013627942.1">
    <property type="nucleotide sequence ID" value="NC_015174.1"/>
</dbReference>
<dbReference type="Proteomes" id="UP000006860">
    <property type="component" value="Chromosome"/>
</dbReference>
<keyword evidence="3" id="KW-1185">Reference proteome</keyword>
<reference evidence="3" key="1">
    <citation type="submission" date="2011-02" db="EMBL/GenBank/DDBJ databases">
        <title>The complete genome of Planctomyces brasiliensis DSM 5305.</title>
        <authorList>
            <person name="Lucas S."/>
            <person name="Copeland A."/>
            <person name="Lapidus A."/>
            <person name="Bruce D."/>
            <person name="Goodwin L."/>
            <person name="Pitluck S."/>
            <person name="Kyrpides N."/>
            <person name="Mavromatis K."/>
            <person name="Pagani I."/>
            <person name="Ivanova N."/>
            <person name="Ovchinnikova G."/>
            <person name="Lu M."/>
            <person name="Detter J.C."/>
            <person name="Han C."/>
            <person name="Land M."/>
            <person name="Hauser L."/>
            <person name="Markowitz V."/>
            <person name="Cheng J.-F."/>
            <person name="Hugenholtz P."/>
            <person name="Woyke T."/>
            <person name="Wu D."/>
            <person name="Tindall B."/>
            <person name="Pomrenke H.G."/>
            <person name="Brambilla E."/>
            <person name="Klenk H.-P."/>
            <person name="Eisen J.A."/>
        </authorList>
    </citation>
    <scope>NUCLEOTIDE SEQUENCE [LARGE SCALE GENOMIC DNA]</scope>
    <source>
        <strain evidence="3">ATCC 49424 / DSM 5305 / JCM 21570 / NBRC 103401 / IFAM 1448</strain>
    </source>
</reference>